<keyword evidence="3" id="KW-1185">Reference proteome</keyword>
<feature type="compositionally biased region" description="Polar residues" evidence="1">
    <location>
        <begin position="62"/>
        <end position="72"/>
    </location>
</feature>
<reference evidence="2 3" key="1">
    <citation type="submission" date="2021-06" db="EMBL/GenBank/DDBJ databases">
        <title>Caerostris darwini draft genome.</title>
        <authorList>
            <person name="Kono N."/>
            <person name="Arakawa K."/>
        </authorList>
    </citation>
    <scope>NUCLEOTIDE SEQUENCE [LARGE SCALE GENOMIC DNA]</scope>
</reference>
<name>A0AAV4PE04_9ARAC</name>
<proteinExistence type="predicted"/>
<comment type="caution">
    <text evidence="2">The sequence shown here is derived from an EMBL/GenBank/DDBJ whole genome shotgun (WGS) entry which is preliminary data.</text>
</comment>
<dbReference type="Proteomes" id="UP001054837">
    <property type="component" value="Unassembled WGS sequence"/>
</dbReference>
<evidence type="ECO:0000256" key="1">
    <source>
        <dbReference type="SAM" id="MobiDB-lite"/>
    </source>
</evidence>
<gene>
    <name evidence="2" type="ORF">CDAR_499201</name>
</gene>
<feature type="region of interest" description="Disordered" evidence="1">
    <location>
        <begin position="62"/>
        <end position="91"/>
    </location>
</feature>
<evidence type="ECO:0000313" key="3">
    <source>
        <dbReference type="Proteomes" id="UP001054837"/>
    </source>
</evidence>
<accession>A0AAV4PE04</accession>
<feature type="compositionally biased region" description="Basic residues" evidence="1">
    <location>
        <begin position="80"/>
        <end position="89"/>
    </location>
</feature>
<dbReference type="AlphaFoldDB" id="A0AAV4PE04"/>
<evidence type="ECO:0000313" key="2">
    <source>
        <dbReference type="EMBL" id="GIX95356.1"/>
    </source>
</evidence>
<sequence length="120" mass="13899">MHPKLHCYHSQAPPEISFLFRLKSSYTGRSSARIVCVARTERRKQTRCPLFPRPYSVCRIATSTRSRDSPSSIEEGGRASRNRRGRRKREINLGLRGKPALFFFPPTQRQIMLVDFTMCV</sequence>
<dbReference type="EMBL" id="BPLQ01002721">
    <property type="protein sequence ID" value="GIX95356.1"/>
    <property type="molecule type" value="Genomic_DNA"/>
</dbReference>
<protein>
    <submittedName>
        <fullName evidence="2">Uncharacterized protein</fullName>
    </submittedName>
</protein>
<organism evidence="2 3">
    <name type="scientific">Caerostris darwini</name>
    <dbReference type="NCBI Taxonomy" id="1538125"/>
    <lineage>
        <taxon>Eukaryota</taxon>
        <taxon>Metazoa</taxon>
        <taxon>Ecdysozoa</taxon>
        <taxon>Arthropoda</taxon>
        <taxon>Chelicerata</taxon>
        <taxon>Arachnida</taxon>
        <taxon>Araneae</taxon>
        <taxon>Araneomorphae</taxon>
        <taxon>Entelegynae</taxon>
        <taxon>Araneoidea</taxon>
        <taxon>Araneidae</taxon>
        <taxon>Caerostris</taxon>
    </lineage>
</organism>